<reference evidence="2" key="1">
    <citation type="submission" date="2021-05" db="EMBL/GenBank/DDBJ databases">
        <authorList>
            <person name="Pietrasiak N."/>
            <person name="Ward R."/>
            <person name="Stajich J.E."/>
            <person name="Kurbessoian T."/>
        </authorList>
    </citation>
    <scope>NUCLEOTIDE SEQUENCE</scope>
    <source>
        <strain evidence="2">GSE-TBD4-15B</strain>
    </source>
</reference>
<gene>
    <name evidence="2" type="ORF">KME07_08665</name>
</gene>
<sequence>MVHLSEQGLQRLADSLIVEKANQESRIALTFDLDFSDLLAISGESLLSVIL</sequence>
<dbReference type="EMBL" id="JAHHHV010000046">
    <property type="protein sequence ID" value="MBW4465498.1"/>
    <property type="molecule type" value="Genomic_DNA"/>
</dbReference>
<reference evidence="2" key="2">
    <citation type="journal article" date="2022" name="Microbiol. Resour. Announc.">
        <title>Metagenome Sequencing to Explore Phylogenomics of Terrestrial Cyanobacteria.</title>
        <authorList>
            <person name="Ward R.D."/>
            <person name="Stajich J.E."/>
            <person name="Johansen J.R."/>
            <person name="Huntemann M."/>
            <person name="Clum A."/>
            <person name="Foster B."/>
            <person name="Foster B."/>
            <person name="Roux S."/>
            <person name="Palaniappan K."/>
            <person name="Varghese N."/>
            <person name="Mukherjee S."/>
            <person name="Reddy T.B.K."/>
            <person name="Daum C."/>
            <person name="Copeland A."/>
            <person name="Chen I.A."/>
            <person name="Ivanova N.N."/>
            <person name="Kyrpides N.C."/>
            <person name="Shapiro N."/>
            <person name="Eloe-Fadrosh E.A."/>
            <person name="Pietrasiak N."/>
        </authorList>
    </citation>
    <scope>NUCLEOTIDE SEQUENCE</scope>
    <source>
        <strain evidence="2">GSE-TBD4-15B</strain>
    </source>
</reference>
<proteinExistence type="predicted"/>
<feature type="domain" description="DUF5615" evidence="1">
    <location>
        <begin position="2"/>
        <end position="46"/>
    </location>
</feature>
<dbReference type="AlphaFoldDB" id="A0A951PA75"/>
<dbReference type="InterPro" id="IPR041049">
    <property type="entry name" value="DUF5615"/>
</dbReference>
<evidence type="ECO:0000313" key="3">
    <source>
        <dbReference type="Proteomes" id="UP000707356"/>
    </source>
</evidence>
<name>A0A951PA75_9CYAN</name>
<evidence type="ECO:0000259" key="1">
    <source>
        <dbReference type="Pfam" id="PF18480"/>
    </source>
</evidence>
<accession>A0A951PA75</accession>
<protein>
    <submittedName>
        <fullName evidence="2">DUF5615 family PIN-like protein</fullName>
    </submittedName>
</protein>
<dbReference type="Proteomes" id="UP000707356">
    <property type="component" value="Unassembled WGS sequence"/>
</dbReference>
<comment type="caution">
    <text evidence="2">The sequence shown here is derived from an EMBL/GenBank/DDBJ whole genome shotgun (WGS) entry which is preliminary data.</text>
</comment>
<evidence type="ECO:0000313" key="2">
    <source>
        <dbReference type="EMBL" id="MBW4465498.1"/>
    </source>
</evidence>
<dbReference type="Pfam" id="PF18480">
    <property type="entry name" value="DUF5615"/>
    <property type="match status" value="1"/>
</dbReference>
<organism evidence="2 3">
    <name type="scientific">Pegethrix bostrychoides GSE-TBD4-15B</name>
    <dbReference type="NCBI Taxonomy" id="2839662"/>
    <lineage>
        <taxon>Bacteria</taxon>
        <taxon>Bacillati</taxon>
        <taxon>Cyanobacteriota</taxon>
        <taxon>Cyanophyceae</taxon>
        <taxon>Oculatellales</taxon>
        <taxon>Oculatellaceae</taxon>
        <taxon>Pegethrix</taxon>
    </lineage>
</organism>